<keyword evidence="2" id="KW-1185">Reference proteome</keyword>
<organism evidence="1 2">
    <name type="scientific">Colletotrichum truncatum</name>
    <name type="common">Anthracnose fungus</name>
    <name type="synonym">Colletotrichum capsici</name>
    <dbReference type="NCBI Taxonomy" id="5467"/>
    <lineage>
        <taxon>Eukaryota</taxon>
        <taxon>Fungi</taxon>
        <taxon>Dikarya</taxon>
        <taxon>Ascomycota</taxon>
        <taxon>Pezizomycotina</taxon>
        <taxon>Sordariomycetes</taxon>
        <taxon>Hypocreomycetidae</taxon>
        <taxon>Glomerellales</taxon>
        <taxon>Glomerellaceae</taxon>
        <taxon>Colletotrichum</taxon>
        <taxon>Colletotrichum truncatum species complex</taxon>
    </lineage>
</organism>
<evidence type="ECO:0000313" key="1">
    <source>
        <dbReference type="EMBL" id="KAL0942762.1"/>
    </source>
</evidence>
<comment type="caution">
    <text evidence="1">The sequence shown here is derived from an EMBL/GenBank/DDBJ whole genome shotgun (WGS) entry which is preliminary data.</text>
</comment>
<evidence type="ECO:0000313" key="2">
    <source>
        <dbReference type="Proteomes" id="UP000805649"/>
    </source>
</evidence>
<proteinExistence type="predicted"/>
<gene>
    <name evidence="1" type="ORF">CTRU02_200648</name>
</gene>
<dbReference type="Proteomes" id="UP000805649">
    <property type="component" value="Unassembled WGS sequence"/>
</dbReference>
<reference evidence="1 2" key="1">
    <citation type="journal article" date="2020" name="Phytopathology">
        <title>Genome Sequence Resources of Colletotrichum truncatum, C. plurivorum, C. musicola, and C. sojae: Four Species Pathogenic to Soybean (Glycine max).</title>
        <authorList>
            <person name="Rogerio F."/>
            <person name="Boufleur T.R."/>
            <person name="Ciampi-Guillardi M."/>
            <person name="Sukno S.A."/>
            <person name="Thon M.R."/>
            <person name="Massola Junior N.S."/>
            <person name="Baroncelli R."/>
        </authorList>
    </citation>
    <scope>NUCLEOTIDE SEQUENCE [LARGE SCALE GENOMIC DNA]</scope>
    <source>
        <strain evidence="1 2">CMES1059</strain>
    </source>
</reference>
<sequence>MFSKLVVALIAATTAIAAPLEAPLEARQAPSTYFTPSATFNYNTRDGAIYPSGWGQISKYTGNNGNDITTLLTFTYPEGVSGKKCQFFFYADGSTYASGSKKIDVFTSNKPAPAGGSPGWGAGGPGNQRNNNVGRLSVPAGGYATWDATYGAYLTSPTDCKAPGTVEGIELVGVYDNDYVSFNPTSARIAYN</sequence>
<dbReference type="EMBL" id="VUJX02000001">
    <property type="protein sequence ID" value="KAL0942762.1"/>
    <property type="molecule type" value="Genomic_DNA"/>
</dbReference>
<protein>
    <submittedName>
        <fullName evidence="1">Uncharacterized protein</fullName>
    </submittedName>
</protein>
<name>A0ACC3ZF65_COLTU</name>
<accession>A0ACC3ZF65</accession>